<organism evidence="12 13">
    <name type="scientific">Paramarasmius palmivorus</name>
    <dbReference type="NCBI Taxonomy" id="297713"/>
    <lineage>
        <taxon>Eukaryota</taxon>
        <taxon>Fungi</taxon>
        <taxon>Dikarya</taxon>
        <taxon>Basidiomycota</taxon>
        <taxon>Agaricomycotina</taxon>
        <taxon>Agaricomycetes</taxon>
        <taxon>Agaricomycetidae</taxon>
        <taxon>Agaricales</taxon>
        <taxon>Marasmiineae</taxon>
        <taxon>Marasmiaceae</taxon>
        <taxon>Paramarasmius</taxon>
    </lineage>
</organism>
<dbReference type="Pfam" id="PF05362">
    <property type="entry name" value="Lon_C"/>
    <property type="match status" value="1"/>
</dbReference>
<comment type="caution">
    <text evidence="12">The sequence shown here is derived from an EMBL/GenBank/DDBJ whole genome shotgun (WGS) entry which is preliminary data.</text>
</comment>
<dbReference type="Gene3D" id="1.10.8.60">
    <property type="match status" value="1"/>
</dbReference>
<dbReference type="FunFam" id="3.40.50.300:FF:000021">
    <property type="entry name" value="Lon protease homolog"/>
    <property type="match status" value="1"/>
</dbReference>
<evidence type="ECO:0000313" key="13">
    <source>
        <dbReference type="Proteomes" id="UP001383192"/>
    </source>
</evidence>
<keyword evidence="4 9" id="KW-0720">Serine protease</keyword>
<evidence type="ECO:0000256" key="10">
    <source>
        <dbReference type="SAM" id="MobiDB-lite"/>
    </source>
</evidence>
<dbReference type="InterPro" id="IPR027417">
    <property type="entry name" value="P-loop_NTPase"/>
</dbReference>
<name>A0AAW0CJB6_9AGAR</name>
<dbReference type="InterPro" id="IPR003593">
    <property type="entry name" value="AAA+_ATPase"/>
</dbReference>
<keyword evidence="1 9" id="KW-0645">Protease</keyword>
<evidence type="ECO:0000256" key="2">
    <source>
        <dbReference type="ARBA" id="ARBA00022741"/>
    </source>
</evidence>
<dbReference type="Gene3D" id="3.40.50.300">
    <property type="entry name" value="P-loop containing nucleotide triphosphate hydrolases"/>
    <property type="match status" value="1"/>
</dbReference>
<dbReference type="InterPro" id="IPR008269">
    <property type="entry name" value="Lon_proteolytic"/>
</dbReference>
<dbReference type="AlphaFoldDB" id="A0AAW0CJB6"/>
<dbReference type="InterPro" id="IPR008268">
    <property type="entry name" value="Peptidase_S16_AS"/>
</dbReference>
<dbReference type="Pfam" id="PF22667">
    <property type="entry name" value="Lon_lid"/>
    <property type="match status" value="1"/>
</dbReference>
<evidence type="ECO:0000256" key="4">
    <source>
        <dbReference type="ARBA" id="ARBA00022825"/>
    </source>
</evidence>
<keyword evidence="5" id="KW-0067">ATP-binding</keyword>
<evidence type="ECO:0000313" key="12">
    <source>
        <dbReference type="EMBL" id="KAK7039192.1"/>
    </source>
</evidence>
<feature type="active site" evidence="9">
    <location>
        <position position="953"/>
    </location>
</feature>
<evidence type="ECO:0000256" key="3">
    <source>
        <dbReference type="ARBA" id="ARBA00022801"/>
    </source>
</evidence>
<accession>A0AAW0CJB6</accession>
<comment type="similarity">
    <text evidence="9">Belongs to the peptidase S16 family.</text>
</comment>
<dbReference type="GO" id="GO:0005524">
    <property type="term" value="F:ATP binding"/>
    <property type="evidence" value="ECO:0007669"/>
    <property type="project" value="UniProtKB-KW"/>
</dbReference>
<feature type="region of interest" description="Disordered" evidence="10">
    <location>
        <begin position="508"/>
        <end position="530"/>
    </location>
</feature>
<dbReference type="FunFam" id="1.10.8.60:FF:000091">
    <property type="entry name" value="Lon protease homolog 2, peroxisomal"/>
    <property type="match status" value="1"/>
</dbReference>
<dbReference type="Proteomes" id="UP001383192">
    <property type="component" value="Unassembled WGS sequence"/>
</dbReference>
<dbReference type="SUPFAM" id="SSF54211">
    <property type="entry name" value="Ribosomal protein S5 domain 2-like"/>
    <property type="match status" value="1"/>
</dbReference>
<dbReference type="Gene3D" id="1.20.5.5270">
    <property type="match status" value="1"/>
</dbReference>
<dbReference type="GO" id="GO:0004252">
    <property type="term" value="F:serine-type endopeptidase activity"/>
    <property type="evidence" value="ECO:0007669"/>
    <property type="project" value="UniProtKB-UniRule"/>
</dbReference>
<sequence length="1026" mass="112150">MSANRPTRLPVVPIPYPLVLLPGARLTIPIPQRIGDALLHAQEGSGGGGRGLPVVAAVPCLPPPEDQDKDSEIVLGDQRLEGRPEISAKEKWGTATRILRLVRPPPSFTNANKTGSPQVYLASVHALTRVKLEEPYNASAALTQALQDGDRELNTLNVSYPPLAPYEKEREEEARETVVKFKAAALRCLGHLMQNTNANGKKDAYVKVAGMLEELRAPVSESATSREQEENRETLDRAAWMADLLIGSILPGANTGEGEEWADKYALLHQQAPLHRLQLATTILTKMHTKLEVTTRIAHAVDESLSKQQKEFFLRQQMRAIEKELRELQAPQSNNTVSRKDDKEGHEGQSELDLDPSEAEDAELSDIKRKIEAMDAGSEERKAGVREWRRLRRLTSGSGAGSGSGGGMSVEGSVVRGWLEWFTALPWPGTLPQEGTEIEIASTKSFLAAARAQLDNDHYGLDKIKKRLIEYLAVVKLGELQALSEANSTRAIEQGAIVEQKDEVKGKELVLRKPDAPSPPKPNRRKRRTNVKGPILLFVGPPGTGKTSLGQSIAKALNRPFHRISLGGVRDEAEIRGHRRTYVASGPGVIVQALRKAGRPDFVCLLDEIDKLGGGVGSLHGDPGAALLEVLDPEQNVSFMDHYINVPIDLSQVLWICTANTLETISAPLLDRCEVVRLAGYTPLEKTHIARRFLLPKQLKANSMAEHLVDITDEAMKAVVEKYTREAGVRNLERQLGSVVRWKVVEWAEGMDASQKLSEEGQDARAGTVLDEDPLVKFSEKHSSMYNPVVREADLEAILGIARVDEEELDRGAPRRGVVYGLVVMGQGEGGILPVEAVLVPGTAESGGRLRTTGSLGEVIKESAELALSWVKTRAYDLGITTTRYTDPLKGHGDVHLHLPAGAQRKDGPSAGVTMTCALVSLLTGYVVSTDIAMTGEITLRGRVTPVGGIKEKVLGAHRAQIRKVILPYANRKDVEHDVPMEVRNHMEFVFVKNLEETLEAAFGQGVIGWRREGGMGVMGMVESRL</sequence>
<evidence type="ECO:0000256" key="7">
    <source>
        <dbReference type="ARBA" id="ARBA00050665"/>
    </source>
</evidence>
<dbReference type="Gene3D" id="1.20.58.1480">
    <property type="match status" value="1"/>
</dbReference>
<feature type="compositionally biased region" description="Basic and acidic residues" evidence="10">
    <location>
        <begin position="338"/>
        <end position="349"/>
    </location>
</feature>
<dbReference type="PANTHER" id="PTHR10046">
    <property type="entry name" value="ATP DEPENDENT LON PROTEASE FAMILY MEMBER"/>
    <property type="match status" value="1"/>
</dbReference>
<gene>
    <name evidence="12" type="ORF">VNI00_010097</name>
</gene>
<dbReference type="GO" id="GO:0006508">
    <property type="term" value="P:proteolysis"/>
    <property type="evidence" value="ECO:0007669"/>
    <property type="project" value="UniProtKB-KW"/>
</dbReference>
<feature type="region of interest" description="Disordered" evidence="10">
    <location>
        <begin position="325"/>
        <end position="363"/>
    </location>
</feature>
<dbReference type="GO" id="GO:0004176">
    <property type="term" value="F:ATP-dependent peptidase activity"/>
    <property type="evidence" value="ECO:0007669"/>
    <property type="project" value="UniProtKB-UniRule"/>
</dbReference>
<keyword evidence="6" id="KW-0576">Peroxisome</keyword>
<dbReference type="Pfam" id="PF00004">
    <property type="entry name" value="AAA"/>
    <property type="match status" value="1"/>
</dbReference>
<dbReference type="Gene3D" id="3.30.230.10">
    <property type="match status" value="1"/>
</dbReference>
<evidence type="ECO:0000256" key="9">
    <source>
        <dbReference type="PROSITE-ProRule" id="PRU01122"/>
    </source>
</evidence>
<dbReference type="SUPFAM" id="SSF52540">
    <property type="entry name" value="P-loop containing nucleoside triphosphate hydrolases"/>
    <property type="match status" value="1"/>
</dbReference>
<dbReference type="InterPro" id="IPR027065">
    <property type="entry name" value="Lon_Prtase"/>
</dbReference>
<comment type="catalytic activity">
    <reaction evidence="7">
        <text>Hydrolysis of proteins in presence of ATP.</text>
        <dbReference type="EC" id="3.4.21.53"/>
    </reaction>
</comment>
<feature type="domain" description="Lon proteolytic" evidence="11">
    <location>
        <begin position="813"/>
        <end position="1005"/>
    </location>
</feature>
<dbReference type="GO" id="GO:0030163">
    <property type="term" value="P:protein catabolic process"/>
    <property type="evidence" value="ECO:0007669"/>
    <property type="project" value="InterPro"/>
</dbReference>
<dbReference type="InterPro" id="IPR054594">
    <property type="entry name" value="Lon_lid"/>
</dbReference>
<evidence type="ECO:0000256" key="5">
    <source>
        <dbReference type="ARBA" id="ARBA00022840"/>
    </source>
</evidence>
<dbReference type="CDD" id="cd19500">
    <property type="entry name" value="RecA-like_Lon"/>
    <property type="match status" value="1"/>
</dbReference>
<proteinExistence type="inferred from homology"/>
<dbReference type="SMART" id="SM00382">
    <property type="entry name" value="AAA"/>
    <property type="match status" value="1"/>
</dbReference>
<feature type="active site" evidence="9">
    <location>
        <position position="910"/>
    </location>
</feature>
<dbReference type="InterPro" id="IPR020568">
    <property type="entry name" value="Ribosomal_Su5_D2-typ_SF"/>
</dbReference>
<dbReference type="InterPro" id="IPR004815">
    <property type="entry name" value="Lon_bac/euk-typ"/>
</dbReference>
<keyword evidence="3 9" id="KW-0378">Hydrolase</keyword>
<evidence type="ECO:0000256" key="6">
    <source>
        <dbReference type="ARBA" id="ARBA00023140"/>
    </source>
</evidence>
<dbReference type="PROSITE" id="PS51786">
    <property type="entry name" value="LON_PROTEOLYTIC"/>
    <property type="match status" value="1"/>
</dbReference>
<evidence type="ECO:0000256" key="1">
    <source>
        <dbReference type="ARBA" id="ARBA00022670"/>
    </source>
</evidence>
<evidence type="ECO:0000256" key="8">
    <source>
        <dbReference type="ARBA" id="ARBA00066743"/>
    </source>
</evidence>
<dbReference type="NCBIfam" id="TIGR00763">
    <property type="entry name" value="lon"/>
    <property type="match status" value="1"/>
</dbReference>
<dbReference type="EC" id="3.4.21.53" evidence="8"/>
<protein>
    <recommendedName>
        <fullName evidence="8">endopeptidase La</fullName>
        <ecNumber evidence="8">3.4.21.53</ecNumber>
    </recommendedName>
</protein>
<feature type="compositionally biased region" description="Acidic residues" evidence="10">
    <location>
        <begin position="350"/>
        <end position="363"/>
    </location>
</feature>
<dbReference type="EMBL" id="JAYKXP010000039">
    <property type="protein sequence ID" value="KAK7039192.1"/>
    <property type="molecule type" value="Genomic_DNA"/>
</dbReference>
<reference evidence="12 13" key="1">
    <citation type="submission" date="2024-01" db="EMBL/GenBank/DDBJ databases">
        <title>A draft genome for a cacao thread blight-causing isolate of Paramarasmius palmivorus.</title>
        <authorList>
            <person name="Baruah I.K."/>
            <person name="Bukari Y."/>
            <person name="Amoako-Attah I."/>
            <person name="Meinhardt L.W."/>
            <person name="Bailey B.A."/>
            <person name="Cohen S.P."/>
        </authorList>
    </citation>
    <scope>NUCLEOTIDE SEQUENCE [LARGE SCALE GENOMIC DNA]</scope>
    <source>
        <strain evidence="12 13">GH-12</strain>
    </source>
</reference>
<dbReference type="InterPro" id="IPR014721">
    <property type="entry name" value="Ribsml_uS5_D2-typ_fold_subgr"/>
</dbReference>
<dbReference type="PRINTS" id="PR00830">
    <property type="entry name" value="ENDOLAPTASE"/>
</dbReference>
<keyword evidence="13" id="KW-1185">Reference proteome</keyword>
<dbReference type="GO" id="GO:0016887">
    <property type="term" value="F:ATP hydrolysis activity"/>
    <property type="evidence" value="ECO:0007669"/>
    <property type="project" value="InterPro"/>
</dbReference>
<dbReference type="PROSITE" id="PS01046">
    <property type="entry name" value="LON_SER"/>
    <property type="match status" value="1"/>
</dbReference>
<dbReference type="InterPro" id="IPR003959">
    <property type="entry name" value="ATPase_AAA_core"/>
</dbReference>
<evidence type="ECO:0000259" key="11">
    <source>
        <dbReference type="PROSITE" id="PS51786"/>
    </source>
</evidence>
<keyword evidence="2" id="KW-0547">Nucleotide-binding</keyword>